<comment type="function">
    <text evidence="1 9">Component of the MICOS complex, a large protein complex of the mitochondrial inner membrane that plays crucial roles in the maintenance of crista junctions, inner membrane architecture, and formation of contact sites to the outer membrane.</text>
</comment>
<evidence type="ECO:0000256" key="3">
    <source>
        <dbReference type="ARBA" id="ARBA00006792"/>
    </source>
</evidence>
<evidence type="ECO:0000313" key="11">
    <source>
        <dbReference type="Proteomes" id="UP001142055"/>
    </source>
</evidence>
<comment type="subunit">
    <text evidence="9">Component of the mitochondrial contact site and cristae organizing system (MICOS) complex.</text>
</comment>
<accession>A0A9Q0RMQ7</accession>
<evidence type="ECO:0000256" key="1">
    <source>
        <dbReference type="ARBA" id="ARBA00002689"/>
    </source>
</evidence>
<proteinExistence type="inferred from homology"/>
<gene>
    <name evidence="10" type="ORF">RDWZM_005778</name>
</gene>
<reference evidence="10" key="1">
    <citation type="submission" date="2022-12" db="EMBL/GenBank/DDBJ databases">
        <title>Genome assemblies of Blomia tropicalis.</title>
        <authorList>
            <person name="Cui Y."/>
        </authorList>
    </citation>
    <scope>NUCLEOTIDE SEQUENCE</scope>
    <source>
        <tissue evidence="10">Adult mites</tissue>
    </source>
</reference>
<evidence type="ECO:0000256" key="9">
    <source>
        <dbReference type="RuleBase" id="RU363011"/>
    </source>
</evidence>
<organism evidence="10 11">
    <name type="scientific">Blomia tropicalis</name>
    <name type="common">Mite</name>
    <dbReference type="NCBI Taxonomy" id="40697"/>
    <lineage>
        <taxon>Eukaryota</taxon>
        <taxon>Metazoa</taxon>
        <taxon>Ecdysozoa</taxon>
        <taxon>Arthropoda</taxon>
        <taxon>Chelicerata</taxon>
        <taxon>Arachnida</taxon>
        <taxon>Acari</taxon>
        <taxon>Acariformes</taxon>
        <taxon>Sarcoptiformes</taxon>
        <taxon>Astigmata</taxon>
        <taxon>Glycyphagoidea</taxon>
        <taxon>Echimyopodidae</taxon>
        <taxon>Blomia</taxon>
    </lineage>
</organism>
<dbReference type="OrthoDB" id="1916310at2759"/>
<evidence type="ECO:0000256" key="5">
    <source>
        <dbReference type="ARBA" id="ARBA00022792"/>
    </source>
</evidence>
<dbReference type="Proteomes" id="UP001142055">
    <property type="component" value="Chromosome 2"/>
</dbReference>
<dbReference type="EMBL" id="JAPWDV010000002">
    <property type="protein sequence ID" value="KAJ6219966.1"/>
    <property type="molecule type" value="Genomic_DNA"/>
</dbReference>
<name>A0A9Q0RMQ7_BLOTA</name>
<keyword evidence="7 9" id="KW-0496">Mitochondrion</keyword>
<dbReference type="PANTHER" id="PTHR21304">
    <property type="entry name" value="MICOS COMPLEX SUBUNIT MIC10"/>
    <property type="match status" value="1"/>
</dbReference>
<dbReference type="AlphaFoldDB" id="A0A9Q0RMQ7"/>
<comment type="subcellular location">
    <subcellularLocation>
        <location evidence="2 9">Mitochondrion inner membrane</location>
        <topology evidence="2 9">Single-pass membrane protein</topology>
    </subcellularLocation>
</comment>
<evidence type="ECO:0000256" key="7">
    <source>
        <dbReference type="ARBA" id="ARBA00023128"/>
    </source>
</evidence>
<dbReference type="GO" id="GO:0061617">
    <property type="term" value="C:MICOS complex"/>
    <property type="evidence" value="ECO:0007669"/>
    <property type="project" value="UniProtKB-UniRule"/>
</dbReference>
<keyword evidence="8 9" id="KW-0472">Membrane</keyword>
<dbReference type="InterPro" id="IPR007512">
    <property type="entry name" value="Mic10"/>
</dbReference>
<keyword evidence="5 9" id="KW-0999">Mitochondrion inner membrane</keyword>
<evidence type="ECO:0000313" key="10">
    <source>
        <dbReference type="EMBL" id="KAJ6219966.1"/>
    </source>
</evidence>
<sequence length="82" mass="8964">MAQVVKSENSCCQKYDKFVANAITSTGVGLGVGTVLSLIIFKRRMFPIHYGIGIGLGYALKDLELDLNRANAPKCPHKKPQQ</sequence>
<dbReference type="PANTHER" id="PTHR21304:SF0">
    <property type="entry name" value="MICOS COMPLEX SUBUNIT MIC10"/>
    <property type="match status" value="1"/>
</dbReference>
<keyword evidence="6 9" id="KW-1133">Transmembrane helix</keyword>
<evidence type="ECO:0000256" key="6">
    <source>
        <dbReference type="ARBA" id="ARBA00022989"/>
    </source>
</evidence>
<feature type="transmembrane region" description="Helical" evidence="9">
    <location>
        <begin position="18"/>
        <end position="41"/>
    </location>
</feature>
<keyword evidence="4 9" id="KW-0812">Transmembrane</keyword>
<comment type="caution">
    <text evidence="10">The sequence shown here is derived from an EMBL/GenBank/DDBJ whole genome shotgun (WGS) entry which is preliminary data.</text>
</comment>
<dbReference type="Pfam" id="PF04418">
    <property type="entry name" value="DUF543"/>
    <property type="match status" value="1"/>
</dbReference>
<comment type="similarity">
    <text evidence="3 9">Belongs to the MICOS complex subunit Mic10 family.</text>
</comment>
<dbReference type="OMA" id="PIHYGIG"/>
<protein>
    <recommendedName>
        <fullName evidence="9">MICOS complex subunit MIC10</fullName>
    </recommendedName>
</protein>
<evidence type="ECO:0000256" key="2">
    <source>
        <dbReference type="ARBA" id="ARBA00004434"/>
    </source>
</evidence>
<keyword evidence="11" id="KW-1185">Reference proteome</keyword>
<evidence type="ECO:0000256" key="8">
    <source>
        <dbReference type="ARBA" id="ARBA00023136"/>
    </source>
</evidence>
<evidence type="ECO:0000256" key="4">
    <source>
        <dbReference type="ARBA" id="ARBA00022692"/>
    </source>
</evidence>